<feature type="region of interest" description="Disordered" evidence="1">
    <location>
        <begin position="14"/>
        <end position="34"/>
    </location>
</feature>
<evidence type="ECO:0000259" key="2">
    <source>
        <dbReference type="SMART" id="SM00754"/>
    </source>
</evidence>
<dbReference type="Pfam" id="PF07452">
    <property type="entry name" value="CHRD"/>
    <property type="match status" value="1"/>
</dbReference>
<dbReference type="InterPro" id="IPR010895">
    <property type="entry name" value="CHRD"/>
</dbReference>
<feature type="compositionally biased region" description="Acidic residues" evidence="1">
    <location>
        <begin position="575"/>
        <end position="709"/>
    </location>
</feature>
<organism evidence="3 4">
    <name type="scientific">Halorubrum lacusprofundi (strain ATCC 49239 / DSM 5036 / JCM 8891 / ACAM 34)</name>
    <dbReference type="NCBI Taxonomy" id="416348"/>
    <lineage>
        <taxon>Archaea</taxon>
        <taxon>Methanobacteriati</taxon>
        <taxon>Methanobacteriota</taxon>
        <taxon>Stenosarchaea group</taxon>
        <taxon>Halobacteria</taxon>
        <taxon>Halobacteriales</taxon>
        <taxon>Haloferacaceae</taxon>
        <taxon>Halorubrum</taxon>
    </lineage>
</organism>
<dbReference type="eggNOG" id="arCOG07560">
    <property type="taxonomic scope" value="Archaea"/>
</dbReference>
<feature type="domain" description="CHRD" evidence="2">
    <location>
        <begin position="39"/>
        <end position="168"/>
    </location>
</feature>
<dbReference type="SMART" id="SM00754">
    <property type="entry name" value="CHRD"/>
    <property type="match status" value="1"/>
</dbReference>
<gene>
    <name evidence="3" type="ordered locus">Hlac_2087</name>
</gene>
<dbReference type="AlphaFoldDB" id="B9LR11"/>
<proteinExistence type="predicted"/>
<evidence type="ECO:0000256" key="1">
    <source>
        <dbReference type="SAM" id="MobiDB-lite"/>
    </source>
</evidence>
<evidence type="ECO:0000313" key="4">
    <source>
        <dbReference type="Proteomes" id="UP000000740"/>
    </source>
</evidence>
<feature type="region of interest" description="Disordered" evidence="1">
    <location>
        <begin position="573"/>
        <end position="729"/>
    </location>
</feature>
<dbReference type="Proteomes" id="UP000000740">
    <property type="component" value="Chromosome 1"/>
</dbReference>
<name>B9LR11_HALLT</name>
<reference evidence="3 4" key="1">
    <citation type="journal article" date="2016" name="Stand. Genomic Sci.">
        <title>Complete genome sequence of the Antarctic Halorubrum lacusprofundi type strain ACAM 34.</title>
        <authorList>
            <person name="Anderson I.J."/>
            <person name="DasSarma P."/>
            <person name="Lucas S."/>
            <person name="Copeland A."/>
            <person name="Lapidus A."/>
            <person name="Del Rio T.G."/>
            <person name="Tice H."/>
            <person name="Dalin E."/>
            <person name="Bruce D.C."/>
            <person name="Goodwin L."/>
            <person name="Pitluck S."/>
            <person name="Sims D."/>
            <person name="Brettin T.S."/>
            <person name="Detter J.C."/>
            <person name="Han C.S."/>
            <person name="Larimer F."/>
            <person name="Hauser L."/>
            <person name="Land M."/>
            <person name="Ivanova N."/>
            <person name="Richardson P."/>
            <person name="Cavicchioli R."/>
            <person name="DasSarma S."/>
            <person name="Woese C.R."/>
            <person name="Kyrpides N.C."/>
        </authorList>
    </citation>
    <scope>NUCLEOTIDE SEQUENCE [LARGE SCALE GENOMIC DNA]</scope>
    <source>
        <strain evidence="4">ATCC 49239 / DSM 5036 / JCM 8891 / ACAM 34</strain>
    </source>
</reference>
<accession>B9LR11</accession>
<dbReference type="HOGENOM" id="CLU_379763_0_0_2"/>
<dbReference type="InterPro" id="IPR013783">
    <property type="entry name" value="Ig-like_fold"/>
</dbReference>
<keyword evidence="4" id="KW-1185">Reference proteome</keyword>
<dbReference type="Gene3D" id="2.60.40.10">
    <property type="entry name" value="Immunoglobulins"/>
    <property type="match status" value="3"/>
</dbReference>
<evidence type="ECO:0000313" key="3">
    <source>
        <dbReference type="EMBL" id="ACM57665.1"/>
    </source>
</evidence>
<dbReference type="EMBL" id="CP001365">
    <property type="protein sequence ID" value="ACM57665.1"/>
    <property type="molecule type" value="Genomic_DNA"/>
</dbReference>
<dbReference type="KEGG" id="hla:Hlac_2087"/>
<protein>
    <submittedName>
        <fullName evidence="3">CHRD domain containing protein</fullName>
    </submittedName>
</protein>
<sequence>MGGLAAGAGLSALGSEASGQVRAQTDDGSEEWPPADSWEAHVAVLSGSQADVETDAGGCANLMPGEAGTLMVDLVLEDIECVTQAHIHEGERGEDGPVVAPLLEYTGDVDGGGNGDPLTTRSDVPLIEGTVVDDPELVEAILNDPGAYYVNVHTVDNPGGEIRGQIRGFDFGQETQLEPVPAEFTVSGLDPKDTEVARSREIDVSARIRNVGDITDTQTVELRIDDEVVAERELELACRSSERVRFENIDIDDLGPDEYEYGVFSEDDSETGTLTVLRPAEFRVSNLDPEDVTVTRGDLIDVSASIQNVGDISDTQTVEFRIDDETVAERRLELDGRESRRITFEEIDTRTLEPDEYEHGVFTEDDSETGTLTVEAAEESGFMVTLDPEEQTVTQGEQFGLSATIENVGQVADTQTVELRFDGELINDQEVVLDSGESRTLRVRGIETDDLDPGEYEYVVSTDDDSATGILTVEAVEESGFMVTLDPEEQTVTQGEQFGLSATIENVGEATDTQTVELRLDGELINDQEVVLDSGESRTLRVRGIETDDLDPGEYEYVVSTDDDSATGILTVEAADGDDDDENGEEENGEENGEEENGEENGEEENGEENGEEENGEENGEEENGEEENGETENGEEENGETENGEEENGEEENGEEENGEEENGEEENGETENGEEENGEEDGGSGEGDGGGEDGQDENGGTTEEDGNGGDGNGETETGEEGGTGGDM</sequence>